<evidence type="ECO:0000256" key="4">
    <source>
        <dbReference type="ARBA" id="ARBA00022679"/>
    </source>
</evidence>
<evidence type="ECO:0000259" key="6">
    <source>
        <dbReference type="Pfam" id="PF02441"/>
    </source>
</evidence>
<name>A0ABM9AI40_9GAMM</name>
<dbReference type="InterPro" id="IPR036551">
    <property type="entry name" value="Flavin_trans-like"/>
</dbReference>
<evidence type="ECO:0000313" key="8">
    <source>
        <dbReference type="Proteomes" id="UP000838100"/>
    </source>
</evidence>
<comment type="caution">
    <text evidence="7">The sequence shown here is derived from an EMBL/GenBank/DDBJ whole genome shotgun (WGS) entry which is preliminary data.</text>
</comment>
<keyword evidence="1 5" id="KW-0637">Prenyltransferase</keyword>
<comment type="similarity">
    <text evidence="5">Belongs to the UbiX/PAD1 family.</text>
</comment>
<comment type="caution">
    <text evidence="5">Lacks conserved residue(s) required for the propagation of feature annotation.</text>
</comment>
<evidence type="ECO:0000256" key="3">
    <source>
        <dbReference type="ARBA" id="ARBA00022643"/>
    </source>
</evidence>
<feature type="binding site" evidence="5">
    <location>
        <position position="136"/>
    </location>
    <ligand>
        <name>FMN</name>
        <dbReference type="ChEBI" id="CHEBI:58210"/>
    </ligand>
</feature>
<feature type="binding site" evidence="5">
    <location>
        <begin position="10"/>
        <end position="12"/>
    </location>
    <ligand>
        <name>FMN</name>
        <dbReference type="ChEBI" id="CHEBI:58210"/>
    </ligand>
</feature>
<gene>
    <name evidence="5 7" type="primary">ubiX</name>
    <name evidence="7" type="ORF">SIN8267_02538</name>
</gene>
<proteinExistence type="inferred from homology"/>
<feature type="binding site" evidence="5">
    <location>
        <position position="182"/>
    </location>
    <ligand>
        <name>dimethylallyl phosphate</name>
        <dbReference type="ChEBI" id="CHEBI:88052"/>
    </ligand>
</feature>
<feature type="binding site" evidence="5">
    <location>
        <begin position="101"/>
        <end position="104"/>
    </location>
    <ligand>
        <name>FMN</name>
        <dbReference type="ChEBI" id="CHEBI:58210"/>
    </ligand>
</feature>
<protein>
    <recommendedName>
        <fullName evidence="5">Flavin prenyltransferase UbiX</fullName>
        <ecNumber evidence="5">2.5.1.129</ecNumber>
    </recommendedName>
</protein>
<comment type="catalytic activity">
    <reaction evidence="5">
        <text>dimethylallyl phosphate + FMNH2 = prenylated FMNH2 + phosphate</text>
        <dbReference type="Rhea" id="RHEA:37743"/>
        <dbReference type="ChEBI" id="CHEBI:43474"/>
        <dbReference type="ChEBI" id="CHEBI:57618"/>
        <dbReference type="ChEBI" id="CHEBI:87467"/>
        <dbReference type="ChEBI" id="CHEBI:88052"/>
        <dbReference type="EC" id="2.5.1.129"/>
    </reaction>
</comment>
<dbReference type="GO" id="GO:0106141">
    <property type="term" value="F:flavin prenyltransferase activity"/>
    <property type="evidence" value="ECO:0007669"/>
    <property type="project" value="UniProtKB-EC"/>
</dbReference>
<dbReference type="RefSeq" id="WP_237445106.1">
    <property type="nucleotide sequence ID" value="NZ_CAKLPX010000003.1"/>
</dbReference>
<evidence type="ECO:0000256" key="2">
    <source>
        <dbReference type="ARBA" id="ARBA00022630"/>
    </source>
</evidence>
<organism evidence="7 8">
    <name type="scientific">Sinobacterium norvegicum</name>
    <dbReference type="NCBI Taxonomy" id="1641715"/>
    <lineage>
        <taxon>Bacteria</taxon>
        <taxon>Pseudomonadati</taxon>
        <taxon>Pseudomonadota</taxon>
        <taxon>Gammaproteobacteria</taxon>
        <taxon>Cellvibrionales</taxon>
        <taxon>Spongiibacteraceae</taxon>
        <taxon>Sinobacterium</taxon>
    </lineage>
</organism>
<dbReference type="HAMAP" id="MF_01984">
    <property type="entry name" value="ubiX_pad"/>
    <property type="match status" value="1"/>
</dbReference>
<evidence type="ECO:0000256" key="5">
    <source>
        <dbReference type="HAMAP-Rule" id="MF_01984"/>
    </source>
</evidence>
<keyword evidence="8" id="KW-1185">Reference proteome</keyword>
<dbReference type="Gene3D" id="3.40.50.1950">
    <property type="entry name" value="Flavin prenyltransferase-like"/>
    <property type="match status" value="1"/>
</dbReference>
<keyword evidence="3 5" id="KW-0288">FMN</keyword>
<dbReference type="NCBIfam" id="TIGR00421">
    <property type="entry name" value="ubiX_pad"/>
    <property type="match status" value="1"/>
</dbReference>
<dbReference type="EMBL" id="CAKLPX010000003">
    <property type="protein sequence ID" value="CAH0992418.1"/>
    <property type="molecule type" value="Genomic_DNA"/>
</dbReference>
<dbReference type="PANTHER" id="PTHR43374:SF1">
    <property type="entry name" value="FLAVIN PRENYLTRANSFERASE PAD1, MITOCHONDRIAL"/>
    <property type="match status" value="1"/>
</dbReference>
<dbReference type="PANTHER" id="PTHR43374">
    <property type="entry name" value="FLAVIN PRENYLTRANSFERASE"/>
    <property type="match status" value="1"/>
</dbReference>
<dbReference type="NCBIfam" id="NF004685">
    <property type="entry name" value="PRK06029.1"/>
    <property type="match status" value="1"/>
</dbReference>
<evidence type="ECO:0000313" key="7">
    <source>
        <dbReference type="EMBL" id="CAH0992418.1"/>
    </source>
</evidence>
<accession>A0ABM9AI40</accession>
<sequence>MKNIALAITGASGVQYGVRLLQCLLSAGAHVQLMISDAAFEVMEIETDFRWPRDHQQLAEYLTKLYKVDGSQLRIYGKQQWLAPVASGSSPLDAMVIVPCSGGTLSAISCGASNNLIERAADVALKERRQLIMVPREAPYSRIHLENMLKLTEMGAVIIPASPGLYQRPQSVEDMIDFIVARILDQLSIEQKLLPIWDGVE</sequence>
<dbReference type="Proteomes" id="UP000838100">
    <property type="component" value="Unassembled WGS sequence"/>
</dbReference>
<reference evidence="7" key="1">
    <citation type="submission" date="2021-12" db="EMBL/GenBank/DDBJ databases">
        <authorList>
            <person name="Rodrigo-Torres L."/>
            <person name="Arahal R. D."/>
            <person name="Lucena T."/>
        </authorList>
    </citation>
    <scope>NUCLEOTIDE SEQUENCE</scope>
    <source>
        <strain evidence="7">CECT 8267</strain>
    </source>
</reference>
<feature type="domain" description="Flavoprotein" evidence="6">
    <location>
        <begin position="2"/>
        <end position="187"/>
    </location>
</feature>
<feature type="binding site" evidence="5">
    <location>
        <position position="166"/>
    </location>
    <ligand>
        <name>dimethylallyl phosphate</name>
        <dbReference type="ChEBI" id="CHEBI:88052"/>
    </ligand>
</feature>
<dbReference type="EC" id="2.5.1.129" evidence="5"/>
<dbReference type="SUPFAM" id="SSF52507">
    <property type="entry name" value="Homo-oligomeric flavin-containing Cys decarboxylases, HFCD"/>
    <property type="match status" value="1"/>
</dbReference>
<keyword evidence="2 5" id="KW-0285">Flavoprotein</keyword>
<dbReference type="InterPro" id="IPR004507">
    <property type="entry name" value="UbiX-like"/>
</dbReference>
<comment type="function">
    <text evidence="5">Flavin prenyltransferase that catalyzes the synthesis of the prenylated FMN cofactor (prenyl-FMN) for 4-hydroxy-3-polyprenylbenzoic acid decarboxylase UbiD. The prenyltransferase is metal-independent and links a dimethylallyl moiety from dimethylallyl monophosphate (DMAP) to the flavin N5 and C6 atoms of FMN.</text>
</comment>
<keyword evidence="4 5" id="KW-0808">Transferase</keyword>
<dbReference type="InterPro" id="IPR003382">
    <property type="entry name" value="Flavoprotein"/>
</dbReference>
<dbReference type="Pfam" id="PF02441">
    <property type="entry name" value="Flavoprotein"/>
    <property type="match status" value="1"/>
</dbReference>
<feature type="binding site" evidence="5">
    <location>
        <position position="36"/>
    </location>
    <ligand>
        <name>FMN</name>
        <dbReference type="ChEBI" id="CHEBI:58210"/>
    </ligand>
</feature>
<evidence type="ECO:0000256" key="1">
    <source>
        <dbReference type="ARBA" id="ARBA00022602"/>
    </source>
</evidence>